<dbReference type="Gene3D" id="3.60.10.10">
    <property type="entry name" value="Endonuclease/exonuclease/phosphatase"/>
    <property type="match status" value="1"/>
</dbReference>
<evidence type="ECO:0000256" key="9">
    <source>
        <dbReference type="ARBA" id="ARBA00048209"/>
    </source>
</evidence>
<comment type="catalytic activity">
    <reaction evidence="12">
        <text>N-(hexadecanoyl)-sphing-4-enine-1-phosphocholine + H2O = N-hexadecanoylsphing-4-enine + phosphocholine + H(+)</text>
        <dbReference type="Rhea" id="RHEA:45644"/>
        <dbReference type="ChEBI" id="CHEBI:15377"/>
        <dbReference type="ChEBI" id="CHEBI:15378"/>
        <dbReference type="ChEBI" id="CHEBI:72959"/>
        <dbReference type="ChEBI" id="CHEBI:78646"/>
        <dbReference type="ChEBI" id="CHEBI:295975"/>
    </reaction>
    <physiologicalReaction direction="left-to-right" evidence="12">
        <dbReference type="Rhea" id="RHEA:45645"/>
    </physiologicalReaction>
</comment>
<gene>
    <name evidence="14" type="ORF">APTSU1_001472500</name>
</gene>
<dbReference type="SUPFAM" id="SSF56219">
    <property type="entry name" value="DNase I-like"/>
    <property type="match status" value="1"/>
</dbReference>
<feature type="domain" description="Endonuclease/exonuclease/phosphatase" evidence="13">
    <location>
        <begin position="4"/>
        <end position="256"/>
    </location>
</feature>
<evidence type="ECO:0000256" key="5">
    <source>
        <dbReference type="ARBA" id="ARBA00022801"/>
    </source>
</evidence>
<evidence type="ECO:0000256" key="8">
    <source>
        <dbReference type="ARBA" id="ARBA00047675"/>
    </source>
</evidence>
<evidence type="ECO:0000259" key="13">
    <source>
        <dbReference type="Pfam" id="PF03372"/>
    </source>
</evidence>
<comment type="catalytic activity">
    <reaction evidence="10">
        <text>an N-(acyl)-sphingosylphosphocholine + H2O = an N-acyl-sphingoid base + phosphocholine + H(+)</text>
        <dbReference type="Rhea" id="RHEA:45300"/>
        <dbReference type="ChEBI" id="CHEBI:15377"/>
        <dbReference type="ChEBI" id="CHEBI:15378"/>
        <dbReference type="ChEBI" id="CHEBI:64583"/>
        <dbReference type="ChEBI" id="CHEBI:83273"/>
        <dbReference type="ChEBI" id="CHEBI:295975"/>
    </reaction>
    <physiologicalReaction direction="left-to-right" evidence="10">
        <dbReference type="Rhea" id="RHEA:45301"/>
    </physiologicalReaction>
</comment>
<evidence type="ECO:0000256" key="4">
    <source>
        <dbReference type="ARBA" id="ARBA00012369"/>
    </source>
</evidence>
<evidence type="ECO:0000256" key="6">
    <source>
        <dbReference type="ARBA" id="ARBA00022919"/>
    </source>
</evidence>
<dbReference type="EC" id="3.1.4.12" evidence="4"/>
<evidence type="ECO:0000256" key="12">
    <source>
        <dbReference type="ARBA" id="ARBA00049371"/>
    </source>
</evidence>
<keyword evidence="5" id="KW-0378">Hydrolase</keyword>
<evidence type="ECO:0000256" key="3">
    <source>
        <dbReference type="ARBA" id="ARBA00006335"/>
    </source>
</evidence>
<name>A0ABQ0FJS0_APOSI</name>
<accession>A0ABQ0FJS0</accession>
<protein>
    <recommendedName>
        <fullName evidence="4">sphingomyelin phosphodiesterase</fullName>
        <ecNumber evidence="4">3.1.4.12</ecNumber>
    </recommendedName>
</protein>
<comment type="catalytic activity">
    <reaction evidence="8">
        <text>a sphingosylphosphocholine + H2O = a sphingoid base + phosphocholine + H(+)</text>
        <dbReference type="Rhea" id="RHEA:45296"/>
        <dbReference type="ChEBI" id="CHEBI:15377"/>
        <dbReference type="ChEBI" id="CHEBI:15378"/>
        <dbReference type="ChEBI" id="CHEBI:84410"/>
        <dbReference type="ChEBI" id="CHEBI:85171"/>
        <dbReference type="ChEBI" id="CHEBI:295975"/>
    </reaction>
    <physiologicalReaction direction="left-to-right" evidence="8">
        <dbReference type="Rhea" id="RHEA:45297"/>
    </physiologicalReaction>
</comment>
<dbReference type="InterPro" id="IPR036691">
    <property type="entry name" value="Endo/exonu/phosph_ase_sf"/>
</dbReference>
<comment type="catalytic activity">
    <reaction evidence="9">
        <text>1-hexadecanoyl-sn-glycero-3-phosphocholine + H2O = 1-hexadecanoyl-sn-glycerol + phosphocholine + H(+)</text>
        <dbReference type="Rhea" id="RHEA:41119"/>
        <dbReference type="ChEBI" id="CHEBI:15377"/>
        <dbReference type="ChEBI" id="CHEBI:15378"/>
        <dbReference type="ChEBI" id="CHEBI:72998"/>
        <dbReference type="ChEBI" id="CHEBI:75542"/>
        <dbReference type="ChEBI" id="CHEBI:295975"/>
    </reaction>
    <physiologicalReaction direction="left-to-right" evidence="9">
        <dbReference type="Rhea" id="RHEA:41120"/>
    </physiologicalReaction>
</comment>
<proteinExistence type="inferred from homology"/>
<dbReference type="PANTHER" id="PTHR16320">
    <property type="entry name" value="SPHINGOMYELINASE FAMILY MEMBER"/>
    <property type="match status" value="1"/>
</dbReference>
<dbReference type="Pfam" id="PF03372">
    <property type="entry name" value="Exo_endo_phos"/>
    <property type="match status" value="1"/>
</dbReference>
<comment type="pathway">
    <text evidence="2">Sphingolipid metabolism.</text>
</comment>
<evidence type="ECO:0000256" key="7">
    <source>
        <dbReference type="ARBA" id="ARBA00047268"/>
    </source>
</evidence>
<dbReference type="EMBL" id="BAAFST010000015">
    <property type="protein sequence ID" value="GAB1299489.1"/>
    <property type="molecule type" value="Genomic_DNA"/>
</dbReference>
<evidence type="ECO:0000256" key="10">
    <source>
        <dbReference type="ARBA" id="ARBA00048325"/>
    </source>
</evidence>
<sequence>MGLDFVCLQEVFDLRAAHRLVRILVPNLGPVLYDVGTFGLVAGPYIKFLGGGLLLASRYPLLRAAFRCFPNGRREDALASKGLLSVQVLTQAAVSPSGERVSSRFNQESKRDLELWVVLQAQLGILDGRCIVGFLHCTHLHAPAEDCHIRCKQLTLLLEWVEEFEAESRQSGEAIAFSVLLGDLNFDNCSQGTILNSSMLRHSTACSPEMLRRALEQEKGRRLYMAGPLHGSYPAQSWKGRRLDYITYRGVSGSRLSPVRGRAGDIQYCVCWTHGPFGYGPEASSGMLLTLAQTRGNDYRKQTTMGAEPSNRATQRIFIVGTLIQLPGRGGTRTHCRALGRLEIAGANLVAERVLRRRASSTQVWLCPS</sequence>
<comment type="similarity">
    <text evidence="3">Belongs to the neutral sphingomyelinase family.</text>
</comment>
<comment type="caution">
    <text evidence="14">The sequence shown here is derived from an EMBL/GenBank/DDBJ whole genome shotgun (WGS) entry which is preliminary data.</text>
</comment>
<evidence type="ECO:0000256" key="11">
    <source>
        <dbReference type="ARBA" id="ARBA00049346"/>
    </source>
</evidence>
<reference evidence="14 15" key="1">
    <citation type="submission" date="2024-08" db="EMBL/GenBank/DDBJ databases">
        <title>The draft genome of Apodemus speciosus.</title>
        <authorList>
            <person name="Nabeshima K."/>
            <person name="Suzuki S."/>
            <person name="Onuma M."/>
        </authorList>
    </citation>
    <scope>NUCLEOTIDE SEQUENCE [LARGE SCALE GENOMIC DNA]</scope>
    <source>
        <strain evidence="14">IB14-021</strain>
    </source>
</reference>
<dbReference type="InterPro" id="IPR005135">
    <property type="entry name" value="Endo/exonuclease/phosphatase"/>
</dbReference>
<comment type="catalytic activity">
    <reaction evidence="11">
        <text>1-O-octadecyl-sn-glycero-3-phosphocholine + H2O = 1-O-octadecyl-sn-glycerol + phosphocholine + H(+)</text>
        <dbReference type="Rhea" id="RHEA:39923"/>
        <dbReference type="ChEBI" id="CHEBI:15377"/>
        <dbReference type="ChEBI" id="CHEBI:15378"/>
        <dbReference type="ChEBI" id="CHEBI:74001"/>
        <dbReference type="ChEBI" id="CHEBI:75216"/>
        <dbReference type="ChEBI" id="CHEBI:295975"/>
    </reaction>
    <physiologicalReaction direction="left-to-right" evidence="11">
        <dbReference type="Rhea" id="RHEA:39924"/>
    </physiologicalReaction>
</comment>
<dbReference type="InterPro" id="IPR038772">
    <property type="entry name" value="Sph/SMPD2-like"/>
</dbReference>
<evidence type="ECO:0000313" key="15">
    <source>
        <dbReference type="Proteomes" id="UP001623349"/>
    </source>
</evidence>
<dbReference type="InterPro" id="IPR017766">
    <property type="entry name" value="Sphingomyelinase/PLipase_C"/>
</dbReference>
<evidence type="ECO:0000256" key="1">
    <source>
        <dbReference type="ARBA" id="ARBA00004760"/>
    </source>
</evidence>
<dbReference type="Proteomes" id="UP001623349">
    <property type="component" value="Unassembled WGS sequence"/>
</dbReference>
<keyword evidence="15" id="KW-1185">Reference proteome</keyword>
<evidence type="ECO:0000313" key="14">
    <source>
        <dbReference type="EMBL" id="GAB1299489.1"/>
    </source>
</evidence>
<dbReference type="PANTHER" id="PTHR16320:SF9">
    <property type="entry name" value="SPHINGOMYELIN PHOSPHODIESTERASE 5"/>
    <property type="match status" value="1"/>
</dbReference>
<keyword evidence="6" id="KW-0746">Sphingolipid metabolism</keyword>
<keyword evidence="6" id="KW-0443">Lipid metabolism</keyword>
<comment type="pathway">
    <text evidence="1">Lipid metabolism; sphingolipid metabolism.</text>
</comment>
<organism evidence="14 15">
    <name type="scientific">Apodemus speciosus</name>
    <name type="common">Large Japanese field mouse</name>
    <dbReference type="NCBI Taxonomy" id="105296"/>
    <lineage>
        <taxon>Eukaryota</taxon>
        <taxon>Metazoa</taxon>
        <taxon>Chordata</taxon>
        <taxon>Craniata</taxon>
        <taxon>Vertebrata</taxon>
        <taxon>Euteleostomi</taxon>
        <taxon>Mammalia</taxon>
        <taxon>Eutheria</taxon>
        <taxon>Euarchontoglires</taxon>
        <taxon>Glires</taxon>
        <taxon>Rodentia</taxon>
        <taxon>Myomorpha</taxon>
        <taxon>Muroidea</taxon>
        <taxon>Muridae</taxon>
        <taxon>Murinae</taxon>
        <taxon>Apodemus</taxon>
    </lineage>
</organism>
<evidence type="ECO:0000256" key="2">
    <source>
        <dbReference type="ARBA" id="ARBA00004991"/>
    </source>
</evidence>
<dbReference type="CDD" id="cd09078">
    <property type="entry name" value="nSMase"/>
    <property type="match status" value="1"/>
</dbReference>
<comment type="catalytic activity">
    <reaction evidence="7">
        <text>a sphingomyelin + H2O = phosphocholine + an N-acylsphing-4-enine + H(+)</text>
        <dbReference type="Rhea" id="RHEA:19253"/>
        <dbReference type="ChEBI" id="CHEBI:15377"/>
        <dbReference type="ChEBI" id="CHEBI:15378"/>
        <dbReference type="ChEBI" id="CHEBI:17636"/>
        <dbReference type="ChEBI" id="CHEBI:52639"/>
        <dbReference type="ChEBI" id="CHEBI:295975"/>
        <dbReference type="EC" id="3.1.4.12"/>
    </reaction>
    <physiologicalReaction direction="left-to-right" evidence="7">
        <dbReference type="Rhea" id="RHEA:19254"/>
    </physiologicalReaction>
</comment>